<evidence type="ECO:0000313" key="4">
    <source>
        <dbReference type="Proteomes" id="UP001521911"/>
    </source>
</evidence>
<gene>
    <name evidence="3" type="ORF">MHK08_08375</name>
</gene>
<dbReference type="RefSeq" id="WP_239180536.1">
    <property type="nucleotide sequence ID" value="NZ_JAKRDF010000009.1"/>
</dbReference>
<keyword evidence="2" id="KW-0732">Signal</keyword>
<protein>
    <recommendedName>
        <fullName evidence="5">Or membrane protein</fullName>
    </recommendedName>
</protein>
<dbReference type="EMBL" id="JAKRDF010000009">
    <property type="protein sequence ID" value="MCG7276481.1"/>
    <property type="molecule type" value="Genomic_DNA"/>
</dbReference>
<feature type="chain" id="PRO_5045680138" description="Or membrane protein" evidence="2">
    <location>
        <begin position="28"/>
        <end position="124"/>
    </location>
</feature>
<evidence type="ECO:0000256" key="1">
    <source>
        <dbReference type="SAM" id="Phobius"/>
    </source>
</evidence>
<feature type="transmembrane region" description="Helical" evidence="1">
    <location>
        <begin position="92"/>
        <end position="113"/>
    </location>
</feature>
<keyword evidence="4" id="KW-1185">Reference proteome</keyword>
<sequence>MKASRLTTLVTAAALSVAAVAVPTASAQEAPTPVETAVDTTAEAVVTTAGATAETTTNADKLIDADELTEPDPNIAEQPTTPWLRILEGSSAGPVGVIITILFGIISLGMAAYQQFGEYLPKLG</sequence>
<accession>A0ABS9PUT5</accession>
<keyword evidence="1" id="KW-1133">Transmembrane helix</keyword>
<dbReference type="Proteomes" id="UP001521911">
    <property type="component" value="Unassembled WGS sequence"/>
</dbReference>
<feature type="signal peptide" evidence="2">
    <location>
        <begin position="1"/>
        <end position="27"/>
    </location>
</feature>
<keyword evidence="1" id="KW-0472">Membrane</keyword>
<organism evidence="3 4">
    <name type="scientific">Corynebacterium singulare</name>
    <dbReference type="NCBI Taxonomy" id="161899"/>
    <lineage>
        <taxon>Bacteria</taxon>
        <taxon>Bacillati</taxon>
        <taxon>Actinomycetota</taxon>
        <taxon>Actinomycetes</taxon>
        <taxon>Mycobacteriales</taxon>
        <taxon>Corynebacteriaceae</taxon>
        <taxon>Corynebacterium</taxon>
    </lineage>
</organism>
<evidence type="ECO:0000256" key="2">
    <source>
        <dbReference type="SAM" id="SignalP"/>
    </source>
</evidence>
<keyword evidence="1" id="KW-0812">Transmembrane</keyword>
<evidence type="ECO:0000313" key="3">
    <source>
        <dbReference type="EMBL" id="MCG7276481.1"/>
    </source>
</evidence>
<reference evidence="3 4" key="1">
    <citation type="submission" date="2022-02" db="EMBL/GenBank/DDBJ databases">
        <title>Uncovering new skin microbiome diversity through culturing and metagenomics.</title>
        <authorList>
            <person name="Conlan S."/>
            <person name="Deming C."/>
            <person name="Nisc Comparative Sequencing Program N."/>
            <person name="Segre J.A."/>
        </authorList>
    </citation>
    <scope>NUCLEOTIDE SEQUENCE [LARGE SCALE GENOMIC DNA]</scope>
    <source>
        <strain evidence="3 4">ACRQV</strain>
    </source>
</reference>
<evidence type="ECO:0008006" key="5">
    <source>
        <dbReference type="Google" id="ProtNLM"/>
    </source>
</evidence>
<name>A0ABS9PUT5_9CORY</name>
<proteinExistence type="predicted"/>
<comment type="caution">
    <text evidence="3">The sequence shown here is derived from an EMBL/GenBank/DDBJ whole genome shotgun (WGS) entry which is preliminary data.</text>
</comment>